<proteinExistence type="predicted"/>
<name>A0A699UPP1_TANCI</name>
<accession>A0A699UPP1</accession>
<dbReference type="AlphaFoldDB" id="A0A699UPP1"/>
<reference evidence="1" key="1">
    <citation type="journal article" date="2019" name="Sci. Rep.">
        <title>Draft genome of Tanacetum cinerariifolium, the natural source of mosquito coil.</title>
        <authorList>
            <person name="Yamashiro T."/>
            <person name="Shiraishi A."/>
            <person name="Satake H."/>
            <person name="Nakayama K."/>
        </authorList>
    </citation>
    <scope>NUCLEOTIDE SEQUENCE</scope>
</reference>
<comment type="caution">
    <text evidence="1">The sequence shown here is derived from an EMBL/GenBank/DDBJ whole genome shotgun (WGS) entry which is preliminary data.</text>
</comment>
<gene>
    <name evidence="1" type="ORF">Tci_896002</name>
</gene>
<protein>
    <submittedName>
        <fullName evidence="1">Uncharacterized protein</fullName>
    </submittedName>
</protein>
<dbReference type="EMBL" id="BKCJ011349324">
    <property type="protein sequence ID" value="GFD24033.1"/>
    <property type="molecule type" value="Genomic_DNA"/>
</dbReference>
<evidence type="ECO:0000313" key="1">
    <source>
        <dbReference type="EMBL" id="GFD24033.1"/>
    </source>
</evidence>
<organism evidence="1">
    <name type="scientific">Tanacetum cinerariifolium</name>
    <name type="common">Dalmatian daisy</name>
    <name type="synonym">Chrysanthemum cinerariifolium</name>
    <dbReference type="NCBI Taxonomy" id="118510"/>
    <lineage>
        <taxon>Eukaryota</taxon>
        <taxon>Viridiplantae</taxon>
        <taxon>Streptophyta</taxon>
        <taxon>Embryophyta</taxon>
        <taxon>Tracheophyta</taxon>
        <taxon>Spermatophyta</taxon>
        <taxon>Magnoliopsida</taxon>
        <taxon>eudicotyledons</taxon>
        <taxon>Gunneridae</taxon>
        <taxon>Pentapetalae</taxon>
        <taxon>asterids</taxon>
        <taxon>campanulids</taxon>
        <taxon>Asterales</taxon>
        <taxon>Asteraceae</taxon>
        <taxon>Asteroideae</taxon>
        <taxon>Anthemideae</taxon>
        <taxon>Anthemidinae</taxon>
        <taxon>Tanacetum</taxon>
    </lineage>
</organism>
<sequence length="75" mass="8746">MIAREKYEANRAMIEEWDDVQATIDVDRQLAIQIQAQEKEQLCIKESSKLLAELIESKRKYFTAKEMKRSGTSLP</sequence>